<dbReference type="AlphaFoldDB" id="A0A090EID3"/>
<evidence type="ECO:0000313" key="7">
    <source>
        <dbReference type="Proteomes" id="UP000046373"/>
    </source>
</evidence>
<evidence type="ECO:0000256" key="4">
    <source>
        <dbReference type="ARBA" id="ARBA00022833"/>
    </source>
</evidence>
<dbReference type="PANTHER" id="PTHR37326">
    <property type="entry name" value="BLL3975 PROTEIN"/>
    <property type="match status" value="1"/>
</dbReference>
<dbReference type="Pfam" id="PF24827">
    <property type="entry name" value="AstE_AspA_cat"/>
    <property type="match status" value="1"/>
</dbReference>
<dbReference type="InterPro" id="IPR043795">
    <property type="entry name" value="N-alpha-Ac-DABA-like"/>
</dbReference>
<dbReference type="GO" id="GO:0016788">
    <property type="term" value="F:hydrolase activity, acting on ester bonds"/>
    <property type="evidence" value="ECO:0007669"/>
    <property type="project" value="InterPro"/>
</dbReference>
<evidence type="ECO:0000313" key="6">
    <source>
        <dbReference type="EMBL" id="CDX28176.1"/>
    </source>
</evidence>
<keyword evidence="4" id="KW-0862">Zinc</keyword>
<accession>A0A090EID3</accession>
<dbReference type="GO" id="GO:0016811">
    <property type="term" value="F:hydrolase activity, acting on carbon-nitrogen (but not peptide) bonds, in linear amides"/>
    <property type="evidence" value="ECO:0007669"/>
    <property type="project" value="InterPro"/>
</dbReference>
<dbReference type="GO" id="GO:0046872">
    <property type="term" value="F:metal ion binding"/>
    <property type="evidence" value="ECO:0007669"/>
    <property type="project" value="UniProtKB-KW"/>
</dbReference>
<name>A0A090EID3_MESPL</name>
<proteinExistence type="predicted"/>
<dbReference type="InterPro" id="IPR055438">
    <property type="entry name" value="AstE_AspA_cat"/>
</dbReference>
<dbReference type="Proteomes" id="UP000046373">
    <property type="component" value="Unassembled WGS sequence"/>
</dbReference>
<feature type="domain" description="Succinylglutamate desuccinylase/Aspartoacylase catalytic" evidence="5">
    <location>
        <begin position="48"/>
        <end position="235"/>
    </location>
</feature>
<keyword evidence="3" id="KW-0378">Hydrolase</keyword>
<comment type="cofactor">
    <cofactor evidence="1">
        <name>Zn(2+)</name>
        <dbReference type="ChEBI" id="CHEBI:29105"/>
    </cofactor>
</comment>
<evidence type="ECO:0000256" key="1">
    <source>
        <dbReference type="ARBA" id="ARBA00001947"/>
    </source>
</evidence>
<dbReference type="SUPFAM" id="SSF53187">
    <property type="entry name" value="Zn-dependent exopeptidases"/>
    <property type="match status" value="1"/>
</dbReference>
<organism evidence="6 7">
    <name type="scientific">Mesorhizobium plurifarium</name>
    <dbReference type="NCBI Taxonomy" id="69974"/>
    <lineage>
        <taxon>Bacteria</taxon>
        <taxon>Pseudomonadati</taxon>
        <taxon>Pseudomonadota</taxon>
        <taxon>Alphaproteobacteria</taxon>
        <taxon>Hyphomicrobiales</taxon>
        <taxon>Phyllobacteriaceae</taxon>
        <taxon>Mesorhizobium</taxon>
    </lineage>
</organism>
<dbReference type="GeneID" id="31888365"/>
<protein>
    <submittedName>
        <fullName evidence="6">Succinylglutamate desuccinylase/aspartoacylase</fullName>
    </submittedName>
</protein>
<dbReference type="CDD" id="cd06252">
    <property type="entry name" value="M14_ASTE_ASPA-like"/>
    <property type="match status" value="1"/>
</dbReference>
<dbReference type="Gene3D" id="3.40.630.10">
    <property type="entry name" value="Zn peptidases"/>
    <property type="match status" value="1"/>
</dbReference>
<dbReference type="InterPro" id="IPR053138">
    <property type="entry name" value="N-alpha-Ac-DABA_deacetylase"/>
</dbReference>
<dbReference type="EMBL" id="CCNB01000004">
    <property type="protein sequence ID" value="CDX28176.1"/>
    <property type="molecule type" value="Genomic_DNA"/>
</dbReference>
<evidence type="ECO:0000259" key="5">
    <source>
        <dbReference type="Pfam" id="PF24827"/>
    </source>
</evidence>
<evidence type="ECO:0000256" key="2">
    <source>
        <dbReference type="ARBA" id="ARBA00022723"/>
    </source>
</evidence>
<dbReference type="PANTHER" id="PTHR37326:SF1">
    <property type="entry name" value="BLL3975 PROTEIN"/>
    <property type="match status" value="1"/>
</dbReference>
<sequence>MKLVSTASTDIDFEKDGKQIGFVNLPLSVHEDAWGVVPIPLTVIKNGKGPTILLQGGNHGDEYEGPIALGELIRDLDPASIAGRLIIVPAINLPAVVAGRRTSPIDDLNLNRVFPGDHGGTITAQIAAYISDVLFPMADVFVDLHSGGSSSVNVPSAAIEPAADPAHFKRNIDAVVAFGAPMVVVISNRGDPRTSTATAVRAGLTVVGTELAGGGGVSVEALAVVRRGLRNLLAHFGVLPPGKDGPPSMTRPDIYEITPDAYVLATETGVFEPLHLNGVEVHAGEPAGRIHFLANPGRAPVTLYYRADGIVYVRRQPGQVRPGNVCMVVATPYRGQLP</sequence>
<reference evidence="6 7" key="1">
    <citation type="submission" date="2014-08" db="EMBL/GenBank/DDBJ databases">
        <authorList>
            <person name="Moulin Lionel"/>
        </authorList>
    </citation>
    <scope>NUCLEOTIDE SEQUENCE [LARGE SCALE GENOMIC DNA]</scope>
</reference>
<evidence type="ECO:0000256" key="3">
    <source>
        <dbReference type="ARBA" id="ARBA00022801"/>
    </source>
</evidence>
<gene>
    <name evidence="6" type="ORF">MPLDJ20_120291</name>
</gene>
<keyword evidence="2" id="KW-0479">Metal-binding</keyword>
<dbReference type="PIRSF" id="PIRSF039012">
    <property type="entry name" value="ASP"/>
    <property type="match status" value="1"/>
</dbReference>